<name>A0A179CXM9_BIBTR</name>
<protein>
    <recommendedName>
        <fullName evidence="4">Beta-methylgalactoside transporter inner membrane component</fullName>
    </recommendedName>
</protein>
<evidence type="ECO:0000313" key="3">
    <source>
        <dbReference type="Proteomes" id="UP000078358"/>
    </source>
</evidence>
<keyword evidence="1" id="KW-0472">Membrane</keyword>
<organism evidence="2 3">
    <name type="scientific">Bibersteinia trehalosi Y31</name>
    <dbReference type="NCBI Taxonomy" id="1261658"/>
    <lineage>
        <taxon>Bacteria</taxon>
        <taxon>Pseudomonadati</taxon>
        <taxon>Pseudomonadota</taxon>
        <taxon>Gammaproteobacteria</taxon>
        <taxon>Pasteurellales</taxon>
        <taxon>Pasteurellaceae</taxon>
        <taxon>Bibersteinia</taxon>
    </lineage>
</organism>
<feature type="transmembrane region" description="Helical" evidence="1">
    <location>
        <begin position="21"/>
        <end position="41"/>
    </location>
</feature>
<dbReference type="Proteomes" id="UP000078358">
    <property type="component" value="Unassembled WGS sequence"/>
</dbReference>
<gene>
    <name evidence="2" type="ORF">F480_10115</name>
</gene>
<keyword evidence="1" id="KW-1133">Transmembrane helix</keyword>
<evidence type="ECO:0000256" key="1">
    <source>
        <dbReference type="SAM" id="Phobius"/>
    </source>
</evidence>
<sequence>MPINFQSLFQDTWNFVRNRAQFTLSAVVLLAALQLGISLIIPRSTFLEAAEGSAIHEQMSAIDLLIPSMLSMLVIVFVNVLLILNIKSINNGDYRTFLHNAASAFSLFLQAILLTVVQVFPISLGLAFALFPTLGDSAPLLAMPVMLMGLFVFIKLNLVIYAYLIEEPRKTLGATLKFTWGLSYGRMLPLIMFTAIIYFIPTALSSVVGAFSAFGTFGVILAQALNAFVNLVMVIFSFRFYQSYRQ</sequence>
<keyword evidence="1" id="KW-0812">Transmembrane</keyword>
<accession>A0A179CXM9</accession>
<feature type="transmembrane region" description="Helical" evidence="1">
    <location>
        <begin position="187"/>
        <end position="214"/>
    </location>
</feature>
<reference evidence="2 3" key="1">
    <citation type="submission" date="2014-01" db="EMBL/GenBank/DDBJ databases">
        <authorList>
            <person name="Zuccon D."/>
        </authorList>
    </citation>
    <scope>NUCLEOTIDE SEQUENCE [LARGE SCALE GENOMIC DNA]</scope>
    <source>
        <strain evidence="2 3">Y31</strain>
    </source>
</reference>
<dbReference type="EMBL" id="JACI01000002">
    <property type="protein sequence ID" value="OAQ14674.1"/>
    <property type="molecule type" value="Genomic_DNA"/>
</dbReference>
<dbReference type="PATRIC" id="fig|1261658.3.peg.2023"/>
<dbReference type="AlphaFoldDB" id="A0A179CXM9"/>
<evidence type="ECO:0008006" key="4">
    <source>
        <dbReference type="Google" id="ProtNLM"/>
    </source>
</evidence>
<feature type="transmembrane region" description="Helical" evidence="1">
    <location>
        <begin position="143"/>
        <end position="166"/>
    </location>
</feature>
<comment type="caution">
    <text evidence="2">The sequence shown here is derived from an EMBL/GenBank/DDBJ whole genome shotgun (WGS) entry which is preliminary data.</text>
</comment>
<feature type="transmembrane region" description="Helical" evidence="1">
    <location>
        <begin position="61"/>
        <end position="86"/>
    </location>
</feature>
<evidence type="ECO:0000313" key="2">
    <source>
        <dbReference type="EMBL" id="OAQ14674.1"/>
    </source>
</evidence>
<feature type="transmembrane region" description="Helical" evidence="1">
    <location>
        <begin position="107"/>
        <end position="131"/>
    </location>
</feature>
<feature type="transmembrane region" description="Helical" evidence="1">
    <location>
        <begin position="220"/>
        <end position="241"/>
    </location>
</feature>
<dbReference type="RefSeq" id="WP_025266942.1">
    <property type="nucleotide sequence ID" value="NZ_JACI01000002.1"/>
</dbReference>
<proteinExistence type="predicted"/>